<feature type="region of interest" description="Disordered" evidence="15">
    <location>
        <begin position="201"/>
        <end position="244"/>
    </location>
</feature>
<feature type="compositionally biased region" description="Basic and acidic residues" evidence="15">
    <location>
        <begin position="87"/>
        <end position="96"/>
    </location>
</feature>
<keyword evidence="5" id="KW-0217">Developmental protein</keyword>
<protein>
    <recommendedName>
        <fullName evidence="3">Zinc finger protein 830</fullName>
    </recommendedName>
    <alternativeName>
        <fullName evidence="14">Coiled-coil domain-containing protein 16</fullName>
    </alternativeName>
</protein>
<proteinExistence type="predicted"/>
<keyword evidence="6" id="KW-0132">Cell division</keyword>
<evidence type="ECO:0000256" key="14">
    <source>
        <dbReference type="ARBA" id="ARBA00030672"/>
    </source>
</evidence>
<gene>
    <name evidence="18" type="primary">LOC117575440</name>
</gene>
<dbReference type="GO" id="GO:0033314">
    <property type="term" value="P:mitotic DNA replication checkpoint signaling"/>
    <property type="evidence" value="ECO:0007669"/>
    <property type="project" value="TreeGrafter"/>
</dbReference>
<feature type="compositionally biased region" description="Basic and acidic residues" evidence="15">
    <location>
        <begin position="235"/>
        <end position="244"/>
    </location>
</feature>
<dbReference type="GO" id="GO:0033260">
    <property type="term" value="P:nuclear DNA replication"/>
    <property type="evidence" value="ECO:0007669"/>
    <property type="project" value="TreeGrafter"/>
</dbReference>
<evidence type="ECO:0000256" key="1">
    <source>
        <dbReference type="ARBA" id="ARBA00004286"/>
    </source>
</evidence>
<evidence type="ECO:0000313" key="17">
    <source>
        <dbReference type="Proteomes" id="UP000515160"/>
    </source>
</evidence>
<dbReference type="RefSeq" id="XP_034115535.1">
    <property type="nucleotide sequence ID" value="XM_034259644.2"/>
</dbReference>
<dbReference type="GO" id="GO:0005681">
    <property type="term" value="C:spliceosomal complex"/>
    <property type="evidence" value="ECO:0007669"/>
    <property type="project" value="InterPro"/>
</dbReference>
<accession>A0A6P8XW42</accession>
<dbReference type="PANTHER" id="PTHR13278">
    <property type="entry name" value="ZINC FINGER PROTEIN 830"/>
    <property type="match status" value="1"/>
</dbReference>
<evidence type="ECO:0000256" key="4">
    <source>
        <dbReference type="ARBA" id="ARBA00022454"/>
    </source>
</evidence>
<evidence type="ECO:0000256" key="10">
    <source>
        <dbReference type="ARBA" id="ARBA00022833"/>
    </source>
</evidence>
<dbReference type="GO" id="GO:0008270">
    <property type="term" value="F:zinc ion binding"/>
    <property type="evidence" value="ECO:0007669"/>
    <property type="project" value="UniProtKB-KW"/>
</dbReference>
<feature type="region of interest" description="Disordered" evidence="15">
    <location>
        <begin position="1"/>
        <end position="22"/>
    </location>
</feature>
<keyword evidence="10" id="KW-0862">Zinc</keyword>
<evidence type="ECO:0000256" key="13">
    <source>
        <dbReference type="ARBA" id="ARBA00023306"/>
    </source>
</evidence>
<evidence type="ECO:0000256" key="5">
    <source>
        <dbReference type="ARBA" id="ARBA00022473"/>
    </source>
</evidence>
<dbReference type="InterPro" id="IPR059039">
    <property type="entry name" value="ZNF380_CC"/>
</dbReference>
<evidence type="ECO:0000256" key="6">
    <source>
        <dbReference type="ARBA" id="ARBA00022618"/>
    </source>
</evidence>
<dbReference type="GO" id="GO:0003676">
    <property type="term" value="F:nucleic acid binding"/>
    <property type="evidence" value="ECO:0007669"/>
    <property type="project" value="InterPro"/>
</dbReference>
<dbReference type="AlphaFoldDB" id="A0A6P8XW42"/>
<evidence type="ECO:0000313" key="18">
    <source>
        <dbReference type="RefSeq" id="XP_034115535.1"/>
    </source>
</evidence>
<dbReference type="InterPro" id="IPR036236">
    <property type="entry name" value="Znf_C2H2_sf"/>
</dbReference>
<dbReference type="GO" id="GO:0044773">
    <property type="term" value="P:mitotic DNA damage checkpoint signaling"/>
    <property type="evidence" value="ECO:0007669"/>
    <property type="project" value="TreeGrafter"/>
</dbReference>
<dbReference type="SMART" id="SM00451">
    <property type="entry name" value="ZnF_U1"/>
    <property type="match status" value="1"/>
</dbReference>
<evidence type="ECO:0000256" key="15">
    <source>
        <dbReference type="SAM" id="MobiDB-lite"/>
    </source>
</evidence>
<feature type="compositionally biased region" description="Polar residues" evidence="15">
    <location>
        <begin position="114"/>
        <end position="128"/>
    </location>
</feature>
<dbReference type="InterPro" id="IPR003604">
    <property type="entry name" value="Matrin/U1-like-C_Znf_C2H2"/>
</dbReference>
<dbReference type="OrthoDB" id="77607at2759"/>
<reference evidence="18" key="1">
    <citation type="submission" date="2025-08" db="UniProtKB">
        <authorList>
            <consortium name="RefSeq"/>
        </authorList>
    </citation>
    <scope>IDENTIFICATION</scope>
    <source>
        <strain evidence="18">15112-1751.03</strain>
        <tissue evidence="18">Whole Adult</tissue>
    </source>
</reference>
<dbReference type="GO" id="GO:0016607">
    <property type="term" value="C:nuclear speck"/>
    <property type="evidence" value="ECO:0007669"/>
    <property type="project" value="UniProtKB-SubCell"/>
</dbReference>
<evidence type="ECO:0000256" key="12">
    <source>
        <dbReference type="ARBA" id="ARBA00023242"/>
    </source>
</evidence>
<dbReference type="Proteomes" id="UP000515160">
    <property type="component" value="Chromosome 2R"/>
</dbReference>
<sequence length="244" mass="28084">MDQTRELLKSNSKLRRKTETSSKFIKVDSPLAKYDSAGNLSCVLCRIPIKANVWKVHVNSKQHKQNVELAKQKRTESVPVAKPTKPKAAEPLEEKVPIIPTENIVRSDAPQPKPAQSESTPVNTNPQSVLPEKFFDQEKSNKNSDHDPDAEWTKFQREIKEADTISNIIVAEEQDSLNIKRHLKEIDEQIENWKRFEKINDKKNNLLKKKRRENKPVQMESESSSGEESNVDDLSDWRIKSVHK</sequence>
<evidence type="ECO:0000259" key="16">
    <source>
        <dbReference type="SMART" id="SM00451"/>
    </source>
</evidence>
<dbReference type="InterPro" id="IPR040050">
    <property type="entry name" value="ZNF830-like"/>
</dbReference>
<evidence type="ECO:0000256" key="9">
    <source>
        <dbReference type="ARBA" id="ARBA00022776"/>
    </source>
</evidence>
<dbReference type="GeneID" id="117575440"/>
<evidence type="ECO:0000256" key="11">
    <source>
        <dbReference type="ARBA" id="ARBA00023054"/>
    </source>
</evidence>
<keyword evidence="11" id="KW-0175">Coiled coil</keyword>
<feature type="domain" description="U1-type" evidence="16">
    <location>
        <begin position="37"/>
        <end position="70"/>
    </location>
</feature>
<evidence type="ECO:0000256" key="8">
    <source>
        <dbReference type="ARBA" id="ARBA00022771"/>
    </source>
</evidence>
<keyword evidence="12" id="KW-0539">Nucleus</keyword>
<organism evidence="17 18">
    <name type="scientific">Drosophila albomicans</name>
    <name type="common">Fruit fly</name>
    <dbReference type="NCBI Taxonomy" id="7291"/>
    <lineage>
        <taxon>Eukaryota</taxon>
        <taxon>Metazoa</taxon>
        <taxon>Ecdysozoa</taxon>
        <taxon>Arthropoda</taxon>
        <taxon>Hexapoda</taxon>
        <taxon>Insecta</taxon>
        <taxon>Pterygota</taxon>
        <taxon>Neoptera</taxon>
        <taxon>Endopterygota</taxon>
        <taxon>Diptera</taxon>
        <taxon>Brachycera</taxon>
        <taxon>Muscomorpha</taxon>
        <taxon>Ephydroidea</taxon>
        <taxon>Drosophilidae</taxon>
        <taxon>Drosophila</taxon>
    </lineage>
</organism>
<feature type="region of interest" description="Disordered" evidence="15">
    <location>
        <begin position="63"/>
        <end position="152"/>
    </location>
</feature>
<dbReference type="GO" id="GO:0051301">
    <property type="term" value="P:cell division"/>
    <property type="evidence" value="ECO:0007669"/>
    <property type="project" value="UniProtKB-KW"/>
</dbReference>
<dbReference type="GO" id="GO:0005694">
    <property type="term" value="C:chromosome"/>
    <property type="evidence" value="ECO:0007669"/>
    <property type="project" value="UniProtKB-SubCell"/>
</dbReference>
<evidence type="ECO:0000256" key="2">
    <source>
        <dbReference type="ARBA" id="ARBA00004324"/>
    </source>
</evidence>
<keyword evidence="17" id="KW-1185">Reference proteome</keyword>
<feature type="compositionally biased region" description="Basic and acidic residues" evidence="15">
    <location>
        <begin position="133"/>
        <end position="152"/>
    </location>
</feature>
<dbReference type="PANTHER" id="PTHR13278:SF0">
    <property type="entry name" value="ZINC FINGER PROTEIN 830"/>
    <property type="match status" value="1"/>
</dbReference>
<keyword evidence="8" id="KW-0863">Zinc-finger</keyword>
<name>A0A6P8XW42_DROAB</name>
<keyword evidence="13" id="KW-0131">Cell cycle</keyword>
<keyword evidence="4" id="KW-0158">Chromosome</keyword>
<evidence type="ECO:0000256" key="7">
    <source>
        <dbReference type="ARBA" id="ARBA00022723"/>
    </source>
</evidence>
<evidence type="ECO:0000256" key="3">
    <source>
        <dbReference type="ARBA" id="ARBA00017358"/>
    </source>
</evidence>
<dbReference type="Pfam" id="PF23406">
    <property type="entry name" value="ZNF380_CC"/>
    <property type="match status" value="1"/>
</dbReference>
<keyword evidence="9" id="KW-0498">Mitosis</keyword>
<keyword evidence="7" id="KW-0479">Metal-binding</keyword>
<dbReference type="SUPFAM" id="SSF57667">
    <property type="entry name" value="beta-beta-alpha zinc fingers"/>
    <property type="match status" value="1"/>
</dbReference>
<comment type="subcellular location">
    <subcellularLocation>
        <location evidence="1">Chromosome</location>
    </subcellularLocation>
    <subcellularLocation>
        <location evidence="2">Nucleus speckle</location>
    </subcellularLocation>
</comment>